<sequence>MSVALDDLKEQLRVDGTDDDTSLQAYLDASKSWIQNAVTSDSADVLFFSESNVQPLSNIAVVSLAMEMWANRSLSMPLSTVTDMMIGQMRGLYSAWKEAQEELASTTSA</sequence>
<keyword evidence="2" id="KW-1185">Reference proteome</keyword>
<dbReference type="RefSeq" id="WP_183539196.1">
    <property type="nucleotide sequence ID" value="NZ_JACHHV010000007.1"/>
</dbReference>
<organism evidence="1 2">
    <name type="scientific">Lactovum miscens</name>
    <dbReference type="NCBI Taxonomy" id="190387"/>
    <lineage>
        <taxon>Bacteria</taxon>
        <taxon>Bacillati</taxon>
        <taxon>Bacillota</taxon>
        <taxon>Bacilli</taxon>
        <taxon>Lactobacillales</taxon>
        <taxon>Streptococcaceae</taxon>
        <taxon>Lactovum</taxon>
    </lineage>
</organism>
<dbReference type="EMBL" id="JACHHV010000007">
    <property type="protein sequence ID" value="MBB5887741.1"/>
    <property type="molecule type" value="Genomic_DNA"/>
</dbReference>
<dbReference type="NCBIfam" id="TIGR01560">
    <property type="entry name" value="put_DNA_pack"/>
    <property type="match status" value="1"/>
</dbReference>
<dbReference type="InterPro" id="IPR006450">
    <property type="entry name" value="Phage_HK97_gp6-like"/>
</dbReference>
<gene>
    <name evidence="1" type="ORF">HNQ37_000615</name>
</gene>
<evidence type="ECO:0000313" key="1">
    <source>
        <dbReference type="EMBL" id="MBB5887741.1"/>
    </source>
</evidence>
<dbReference type="Pfam" id="PF05135">
    <property type="entry name" value="Phage_connect_1"/>
    <property type="match status" value="1"/>
</dbReference>
<name>A0A841C857_9LACT</name>
<dbReference type="AlphaFoldDB" id="A0A841C857"/>
<accession>A0A841C857</accession>
<dbReference type="InterPro" id="IPR021146">
    <property type="entry name" value="Phage_gp6-like_head-tail"/>
</dbReference>
<reference evidence="1 2" key="1">
    <citation type="submission" date="2020-08" db="EMBL/GenBank/DDBJ databases">
        <title>Genomic Encyclopedia of Type Strains, Phase IV (KMG-IV): sequencing the most valuable type-strain genomes for metagenomic binning, comparative biology and taxonomic classification.</title>
        <authorList>
            <person name="Goeker M."/>
        </authorList>
    </citation>
    <scope>NUCLEOTIDE SEQUENCE [LARGE SCALE GENOMIC DNA]</scope>
    <source>
        <strain evidence="1 2">DSM 14925</strain>
    </source>
</reference>
<proteinExistence type="predicted"/>
<dbReference type="Proteomes" id="UP000562464">
    <property type="component" value="Unassembled WGS sequence"/>
</dbReference>
<protein>
    <submittedName>
        <fullName evidence="1">Putative phage protein (Predicted DNA packaging)</fullName>
    </submittedName>
</protein>
<dbReference type="Gene3D" id="1.10.3230.30">
    <property type="entry name" value="Phage gp6-like head-tail connector protein"/>
    <property type="match status" value="1"/>
</dbReference>
<evidence type="ECO:0000313" key="2">
    <source>
        <dbReference type="Proteomes" id="UP000562464"/>
    </source>
</evidence>
<comment type="caution">
    <text evidence="1">The sequence shown here is derived from an EMBL/GenBank/DDBJ whole genome shotgun (WGS) entry which is preliminary data.</text>
</comment>
<dbReference type="CDD" id="cd08054">
    <property type="entry name" value="gp6"/>
    <property type="match status" value="1"/>
</dbReference>